<keyword evidence="12" id="KW-0067">ATP-binding</keyword>
<comment type="subcellular location">
    <subcellularLocation>
        <location evidence="1">Membrane</location>
        <topology evidence="1">Multi-pass membrane protein</topology>
    </subcellularLocation>
</comment>
<keyword evidence="7" id="KW-0560">Oxidoreductase</keyword>
<gene>
    <name evidence="12" type="ORF">B4U79_03677</name>
</gene>
<dbReference type="GO" id="GO:0016705">
    <property type="term" value="F:oxidoreductase activity, acting on paired donors, with incorporation or reduction of molecular oxygen"/>
    <property type="evidence" value="ECO:0007669"/>
    <property type="project" value="InterPro"/>
</dbReference>
<dbReference type="GO" id="GO:0016020">
    <property type="term" value="C:membrane"/>
    <property type="evidence" value="ECO:0007669"/>
    <property type="project" value="UniProtKB-SubCell"/>
</dbReference>
<dbReference type="AlphaFoldDB" id="A0A443QLK7"/>
<sequence>KYWFDFVFFHTKFGKKFRNCVDLVHDFSLKVIEKRKNEILEERAKNGNQTRTQAEDTIFLGSKRKKVAFIDLLINNHIDGLKADGSSDFSLADVCEEVDTFMFEGFETTAVAISWTLHLLGNDERAQNKAYEEIEYADNEMDEFQSITEPFINTADAKNQNEANHFQSSSSSLTKVSVHDEDEEAHQQYNICIALVWINLTYVINENRFFKNLIKFKFRDMMKASEKVILHSQIGSVRNGCLMAIMGKSGSGKSTLIESLTGRRTKGITGDIWIAVKARCGCNVDTSQMKISFIPQNDHLLSTLTVYESILFASKLKNPNFKRRGHKNICNELLLQLNLMSCRNFHNPADYAIEVASGDYGEEVLQKMESYQANEVHKNFDVSGTKLKISSVIASMTKHSFKLFISETFILTQRTLLATVRDPILNFFRLFMHLFVAVSLILLYRSDVGKESGCIVGERSSNFTVYFSFEEFRDIQIKVFQNLGFFFFTMIFITLGSMMPTVMMFPLEMSVFLRERTNGWYTSLSFYIAKTIADIPFQALYTTIYTLITYYITGQINSSWRFFTFLLITLLCSFIGQSIGLLVGAMCAKNMNSAIFIAPMSALPFVLFAGFLVKFSMLPNYTKLLTYISFMRYAFEAMIIIIYGFDRCKIVENESIAANETSFGNDSVNKVVIRLANYLSRLELSYSNARPVLQALAVDKNLSIDELKYFDHHLMNFNLNTFQVPILYEEDQSSVIKEFDANESNLMFDIQMLIVILLLYRTFTYFVFVFKTK</sequence>
<dbReference type="EMBL" id="NCKU01006024">
    <property type="protein sequence ID" value="RWS03913.1"/>
    <property type="molecule type" value="Genomic_DNA"/>
</dbReference>
<dbReference type="SUPFAM" id="SSF48264">
    <property type="entry name" value="Cytochrome P450"/>
    <property type="match status" value="1"/>
</dbReference>
<dbReference type="GO" id="GO:0005506">
    <property type="term" value="F:iron ion binding"/>
    <property type="evidence" value="ECO:0007669"/>
    <property type="project" value="InterPro"/>
</dbReference>
<accession>A0A443QLK7</accession>
<feature type="transmembrane region" description="Helical" evidence="9">
    <location>
        <begin position="750"/>
        <end position="770"/>
    </location>
</feature>
<keyword evidence="4" id="KW-0813">Transport</keyword>
<evidence type="ECO:0000313" key="13">
    <source>
        <dbReference type="Proteomes" id="UP000285301"/>
    </source>
</evidence>
<dbReference type="GO" id="GO:0004497">
    <property type="term" value="F:monooxygenase activity"/>
    <property type="evidence" value="ECO:0007669"/>
    <property type="project" value="UniProtKB-KW"/>
</dbReference>
<keyword evidence="12" id="KW-0547">Nucleotide-binding</keyword>
<dbReference type="OrthoDB" id="66620at2759"/>
<keyword evidence="13" id="KW-1185">Reference proteome</keyword>
<comment type="similarity">
    <text evidence="2">Belongs to the ABC transporter superfamily. ABCG family. Eye pigment precursor importer (TC 3.A.1.204) subfamily.</text>
</comment>
<dbReference type="Pfam" id="PF00005">
    <property type="entry name" value="ABC_tran"/>
    <property type="match status" value="1"/>
</dbReference>
<dbReference type="InterPro" id="IPR001128">
    <property type="entry name" value="Cyt_P450"/>
</dbReference>
<evidence type="ECO:0000256" key="1">
    <source>
        <dbReference type="ARBA" id="ARBA00004141"/>
    </source>
</evidence>
<comment type="similarity">
    <text evidence="3">Belongs to the cytochrome P450 family.</text>
</comment>
<dbReference type="Pfam" id="PF01061">
    <property type="entry name" value="ABC2_membrane"/>
    <property type="match status" value="1"/>
</dbReference>
<dbReference type="Gene3D" id="1.10.630.10">
    <property type="entry name" value="Cytochrome P450"/>
    <property type="match status" value="1"/>
</dbReference>
<dbReference type="Proteomes" id="UP000285301">
    <property type="component" value="Unassembled WGS sequence"/>
</dbReference>
<evidence type="ECO:0000256" key="3">
    <source>
        <dbReference type="ARBA" id="ARBA00010617"/>
    </source>
</evidence>
<evidence type="ECO:0000313" key="12">
    <source>
        <dbReference type="EMBL" id="RWS03913.1"/>
    </source>
</evidence>
<dbReference type="InterPro" id="IPR003439">
    <property type="entry name" value="ABC_transporter-like_ATP-bd"/>
</dbReference>
<proteinExistence type="inferred from homology"/>
<dbReference type="InterPro" id="IPR013525">
    <property type="entry name" value="ABC2_TM"/>
</dbReference>
<dbReference type="STRING" id="1965070.A0A443QLK7"/>
<keyword evidence="6 9" id="KW-1133">Transmembrane helix</keyword>
<keyword evidence="5 9" id="KW-0812">Transmembrane</keyword>
<feature type="transmembrane region" description="Helical" evidence="9">
    <location>
        <begin position="591"/>
        <end position="612"/>
    </location>
</feature>
<evidence type="ECO:0000256" key="9">
    <source>
        <dbReference type="SAM" id="Phobius"/>
    </source>
</evidence>
<dbReference type="Pfam" id="PF00067">
    <property type="entry name" value="p450"/>
    <property type="match status" value="1"/>
</dbReference>
<feature type="transmembrane region" description="Helical" evidence="9">
    <location>
        <begin position="624"/>
        <end position="645"/>
    </location>
</feature>
<feature type="non-terminal residue" evidence="12">
    <location>
        <position position="773"/>
    </location>
</feature>
<dbReference type="GO" id="GO:0016887">
    <property type="term" value="F:ATP hydrolysis activity"/>
    <property type="evidence" value="ECO:0007669"/>
    <property type="project" value="InterPro"/>
</dbReference>
<reference evidence="12 13" key="1">
    <citation type="journal article" date="2018" name="Gigascience">
        <title>Genomes of trombidid mites reveal novel predicted allergens and laterally-transferred genes associated with secondary metabolism.</title>
        <authorList>
            <person name="Dong X."/>
            <person name="Chaisiri K."/>
            <person name="Xia D."/>
            <person name="Armstrong S.D."/>
            <person name="Fang Y."/>
            <person name="Donnelly M.J."/>
            <person name="Kadowaki T."/>
            <person name="McGarry J.W."/>
            <person name="Darby A.C."/>
            <person name="Makepeace B.L."/>
        </authorList>
    </citation>
    <scope>NUCLEOTIDE SEQUENCE [LARGE SCALE GENOMIC DNA]</scope>
    <source>
        <strain evidence="12">UoL-WK</strain>
    </source>
</reference>
<dbReference type="PANTHER" id="PTHR48041:SF78">
    <property type="entry name" value="ABC TRANSPORTER EXPRESSED IN TRACHEA, ISOFORM A"/>
    <property type="match status" value="1"/>
</dbReference>
<dbReference type="SUPFAM" id="SSF52540">
    <property type="entry name" value="P-loop containing nucleoside triphosphate hydrolases"/>
    <property type="match status" value="1"/>
</dbReference>
<dbReference type="GO" id="GO:0140359">
    <property type="term" value="F:ABC-type transporter activity"/>
    <property type="evidence" value="ECO:0007669"/>
    <property type="project" value="InterPro"/>
</dbReference>
<feature type="transmembrane region" description="Helical" evidence="9">
    <location>
        <begin position="424"/>
        <end position="444"/>
    </location>
</feature>
<feature type="transmembrane region" description="Helical" evidence="9">
    <location>
        <begin position="483"/>
        <end position="507"/>
    </location>
</feature>
<dbReference type="GO" id="GO:0020037">
    <property type="term" value="F:heme binding"/>
    <property type="evidence" value="ECO:0007669"/>
    <property type="project" value="InterPro"/>
</dbReference>
<dbReference type="InterPro" id="IPR027417">
    <property type="entry name" value="P-loop_NTPase"/>
</dbReference>
<evidence type="ECO:0000256" key="4">
    <source>
        <dbReference type="ARBA" id="ARBA00022448"/>
    </source>
</evidence>
<keyword evidence="7" id="KW-0503">Monooxygenase</keyword>
<dbReference type="Gene3D" id="3.40.50.300">
    <property type="entry name" value="P-loop containing nucleotide triphosphate hydrolases"/>
    <property type="match status" value="1"/>
</dbReference>
<organism evidence="12 13">
    <name type="scientific">Dinothrombium tinctorium</name>
    <dbReference type="NCBI Taxonomy" id="1965070"/>
    <lineage>
        <taxon>Eukaryota</taxon>
        <taxon>Metazoa</taxon>
        <taxon>Ecdysozoa</taxon>
        <taxon>Arthropoda</taxon>
        <taxon>Chelicerata</taxon>
        <taxon>Arachnida</taxon>
        <taxon>Acari</taxon>
        <taxon>Acariformes</taxon>
        <taxon>Trombidiformes</taxon>
        <taxon>Prostigmata</taxon>
        <taxon>Anystina</taxon>
        <taxon>Parasitengona</taxon>
        <taxon>Trombidioidea</taxon>
        <taxon>Trombidiidae</taxon>
        <taxon>Dinothrombium</taxon>
    </lineage>
</organism>
<name>A0A443QLK7_9ACAR</name>
<feature type="transmembrane region" description="Helical" evidence="9">
    <location>
        <begin position="527"/>
        <end position="550"/>
    </location>
</feature>
<evidence type="ECO:0000256" key="5">
    <source>
        <dbReference type="ARBA" id="ARBA00022692"/>
    </source>
</evidence>
<dbReference type="PANTHER" id="PTHR48041">
    <property type="entry name" value="ABC TRANSPORTER G FAMILY MEMBER 28"/>
    <property type="match status" value="1"/>
</dbReference>
<evidence type="ECO:0000256" key="8">
    <source>
        <dbReference type="ARBA" id="ARBA00023136"/>
    </source>
</evidence>
<evidence type="ECO:0000259" key="11">
    <source>
        <dbReference type="Pfam" id="PF01061"/>
    </source>
</evidence>
<dbReference type="InterPro" id="IPR050352">
    <property type="entry name" value="ABCG_transporters"/>
</dbReference>
<feature type="non-terminal residue" evidence="12">
    <location>
        <position position="1"/>
    </location>
</feature>
<feature type="domain" description="ABC-2 type transporter transmembrane" evidence="11">
    <location>
        <begin position="408"/>
        <end position="643"/>
    </location>
</feature>
<feature type="transmembrane region" description="Helical" evidence="9">
    <location>
        <begin position="562"/>
        <end position="585"/>
    </location>
</feature>
<feature type="domain" description="ABC transporter" evidence="10">
    <location>
        <begin position="236"/>
        <end position="341"/>
    </location>
</feature>
<evidence type="ECO:0000259" key="10">
    <source>
        <dbReference type="Pfam" id="PF00005"/>
    </source>
</evidence>
<dbReference type="GO" id="GO:0005524">
    <property type="term" value="F:ATP binding"/>
    <property type="evidence" value="ECO:0007669"/>
    <property type="project" value="UniProtKB-KW"/>
</dbReference>
<evidence type="ECO:0000256" key="7">
    <source>
        <dbReference type="ARBA" id="ARBA00023033"/>
    </source>
</evidence>
<comment type="caution">
    <text evidence="12">The sequence shown here is derived from an EMBL/GenBank/DDBJ whole genome shotgun (WGS) entry which is preliminary data.</text>
</comment>
<dbReference type="InterPro" id="IPR036396">
    <property type="entry name" value="Cyt_P450_sf"/>
</dbReference>
<evidence type="ECO:0000256" key="2">
    <source>
        <dbReference type="ARBA" id="ARBA00005814"/>
    </source>
</evidence>
<keyword evidence="8 9" id="KW-0472">Membrane</keyword>
<protein>
    <submittedName>
        <fullName evidence="12">ATP-binding cassette sub-family G member 1-like isoform X2</fullName>
    </submittedName>
</protein>
<evidence type="ECO:0000256" key="6">
    <source>
        <dbReference type="ARBA" id="ARBA00022989"/>
    </source>
</evidence>